<name>A0AAP0HXA4_9MAGN</name>
<keyword evidence="2" id="KW-1185">Reference proteome</keyword>
<dbReference type="EMBL" id="JBBNAG010000010">
    <property type="protein sequence ID" value="KAK9100006.1"/>
    <property type="molecule type" value="Genomic_DNA"/>
</dbReference>
<dbReference type="AlphaFoldDB" id="A0AAP0HXA4"/>
<evidence type="ECO:0000313" key="2">
    <source>
        <dbReference type="Proteomes" id="UP001419268"/>
    </source>
</evidence>
<gene>
    <name evidence="1" type="ORF">Scep_023436</name>
</gene>
<comment type="caution">
    <text evidence="1">The sequence shown here is derived from an EMBL/GenBank/DDBJ whole genome shotgun (WGS) entry which is preliminary data.</text>
</comment>
<sequence length="106" mass="12571">MLVRYTYPGGDGVECVTKREWYHAEVGVHELEEMVCRDVMRGLHHAEVCIQFPPVISWHVDVDMDDREAIRRYNAMTAVRRYKLGMDELCDRRGVMRRRFDVVGRK</sequence>
<reference evidence="1 2" key="1">
    <citation type="submission" date="2024-01" db="EMBL/GenBank/DDBJ databases">
        <title>Genome assemblies of Stephania.</title>
        <authorList>
            <person name="Yang L."/>
        </authorList>
    </citation>
    <scope>NUCLEOTIDE SEQUENCE [LARGE SCALE GENOMIC DNA]</scope>
    <source>
        <strain evidence="1">JXDWG</strain>
        <tissue evidence="1">Leaf</tissue>
    </source>
</reference>
<proteinExistence type="predicted"/>
<organism evidence="1 2">
    <name type="scientific">Stephania cephalantha</name>
    <dbReference type="NCBI Taxonomy" id="152367"/>
    <lineage>
        <taxon>Eukaryota</taxon>
        <taxon>Viridiplantae</taxon>
        <taxon>Streptophyta</taxon>
        <taxon>Embryophyta</taxon>
        <taxon>Tracheophyta</taxon>
        <taxon>Spermatophyta</taxon>
        <taxon>Magnoliopsida</taxon>
        <taxon>Ranunculales</taxon>
        <taxon>Menispermaceae</taxon>
        <taxon>Menispermoideae</taxon>
        <taxon>Cissampelideae</taxon>
        <taxon>Stephania</taxon>
    </lineage>
</organism>
<dbReference type="Proteomes" id="UP001419268">
    <property type="component" value="Unassembled WGS sequence"/>
</dbReference>
<protein>
    <submittedName>
        <fullName evidence="1">Uncharacterized protein</fullName>
    </submittedName>
</protein>
<evidence type="ECO:0000313" key="1">
    <source>
        <dbReference type="EMBL" id="KAK9100006.1"/>
    </source>
</evidence>
<accession>A0AAP0HXA4</accession>